<dbReference type="EMBL" id="JABFBC010000003">
    <property type="protein sequence ID" value="NNU81850.1"/>
    <property type="molecule type" value="Genomic_DNA"/>
</dbReference>
<dbReference type="Gene3D" id="3.10.20.580">
    <property type="match status" value="1"/>
</dbReference>
<keyword evidence="1" id="KW-0540">Nuclease</keyword>
<evidence type="ECO:0000256" key="3">
    <source>
        <dbReference type="ARBA" id="ARBA00022801"/>
    </source>
</evidence>
<protein>
    <submittedName>
        <fullName evidence="8">Ribonuclease J</fullName>
    </submittedName>
</protein>
<dbReference type="Proteomes" id="UP000572377">
    <property type="component" value="Unassembled WGS sequence"/>
</dbReference>
<keyword evidence="5" id="KW-0269">Exonuclease</keyword>
<dbReference type="Pfam" id="PF17770">
    <property type="entry name" value="RNase_J_C"/>
    <property type="match status" value="1"/>
</dbReference>
<keyword evidence="2" id="KW-0479">Metal-binding</keyword>
<dbReference type="AlphaFoldDB" id="A0A849L6W1"/>
<dbReference type="RefSeq" id="WP_171326708.1">
    <property type="nucleotide sequence ID" value="NZ_JABFBC010000003.1"/>
</dbReference>
<proteinExistence type="predicted"/>
<evidence type="ECO:0000313" key="9">
    <source>
        <dbReference type="Proteomes" id="UP000572377"/>
    </source>
</evidence>
<dbReference type="InterPro" id="IPR055132">
    <property type="entry name" value="RNase_J_b_CASP"/>
</dbReference>
<evidence type="ECO:0000313" key="8">
    <source>
        <dbReference type="EMBL" id="NNU81850.1"/>
    </source>
</evidence>
<dbReference type="Gene3D" id="3.40.50.10710">
    <property type="entry name" value="Metallo-hydrolase/oxidoreductase"/>
    <property type="match status" value="1"/>
</dbReference>
<keyword evidence="3" id="KW-0378">Hydrolase</keyword>
<sequence>MTGENKLTYLPLGGAGEIGMNMYLYGYGPVGDQRFILVDCGVTFPEMEGTPGVDLIMADPAFIAERADRLEAIIITHAHEDHVGALGMLWPRLQAPVIARPFTALIARNKLERAGLNPDIVREAPVWPKSVAVGPFTVGFVPVAHSIPECSALVIDTPAGRIFHSADLKLDRTPLVGEPFDEEMFAEIGRQGVKALTCDSTNVFSLHPGRSEADIVPAINALMREAKGLVVATTFASNIARLRTLAQAAHDNGRSVVVMGRAMNTMIQAGFAAKVLPGFPPITDPREAENIPRDHLFILATGSQGERRAAIAQLASQSYMGFRLKPGDTVLFSSKTIPGNEVSVGRILNQLAEQDVTVIEADDRYHVSGHANRPDLERVHQLLKPQNLIPMHGEYRHLRAHAELGRAGGIPSVIASNGAVVDLTGAQAQVIDNVETGRVYLDGTQMIGAMDGIVRTRIHMALRGHVVVSVMLEEDGTLSDSPWVEVAGLADALPKGRGASLTRSLEQEIEAALEKAGRGALRNDETVEKLVEKTVRHVANDLVGKKPVVTTLINRFEEG</sequence>
<dbReference type="Pfam" id="PF22505">
    <property type="entry name" value="RNase_J_b_CASP"/>
    <property type="match status" value="1"/>
</dbReference>
<dbReference type="PANTHER" id="PTHR43694:SF1">
    <property type="entry name" value="RIBONUCLEASE J"/>
    <property type="match status" value="1"/>
</dbReference>
<evidence type="ECO:0000256" key="1">
    <source>
        <dbReference type="ARBA" id="ARBA00022722"/>
    </source>
</evidence>
<keyword evidence="6" id="KW-0694">RNA-binding</keyword>
<dbReference type="InterPro" id="IPR041636">
    <property type="entry name" value="RNase_J_C"/>
</dbReference>
<dbReference type="CDD" id="cd07714">
    <property type="entry name" value="RNaseJ_MBL-fold"/>
    <property type="match status" value="1"/>
</dbReference>
<dbReference type="Pfam" id="PF00753">
    <property type="entry name" value="Lactamase_B"/>
    <property type="match status" value="1"/>
</dbReference>
<dbReference type="InterPro" id="IPR042173">
    <property type="entry name" value="RNase_J_2"/>
</dbReference>
<evidence type="ECO:0000256" key="2">
    <source>
        <dbReference type="ARBA" id="ARBA00022723"/>
    </source>
</evidence>
<dbReference type="SUPFAM" id="SSF56281">
    <property type="entry name" value="Metallo-hydrolase/oxidoreductase"/>
    <property type="match status" value="1"/>
</dbReference>
<dbReference type="SMART" id="SM00849">
    <property type="entry name" value="Lactamase_B"/>
    <property type="match status" value="1"/>
</dbReference>
<feature type="domain" description="Metallo-beta-lactamase" evidence="7">
    <location>
        <begin position="19"/>
        <end position="219"/>
    </location>
</feature>
<organism evidence="8 9">
    <name type="scientific">Halovulum dunhuangense</name>
    <dbReference type="NCBI Taxonomy" id="1505036"/>
    <lineage>
        <taxon>Bacteria</taxon>
        <taxon>Pseudomonadati</taxon>
        <taxon>Pseudomonadota</taxon>
        <taxon>Alphaproteobacteria</taxon>
        <taxon>Rhodobacterales</taxon>
        <taxon>Paracoccaceae</taxon>
        <taxon>Halovulum</taxon>
    </lineage>
</organism>
<dbReference type="GO" id="GO:0046872">
    <property type="term" value="F:metal ion binding"/>
    <property type="evidence" value="ECO:0007669"/>
    <property type="project" value="UniProtKB-KW"/>
</dbReference>
<evidence type="ECO:0000256" key="4">
    <source>
        <dbReference type="ARBA" id="ARBA00022833"/>
    </source>
</evidence>
<accession>A0A849L6W1</accession>
<dbReference type="GO" id="GO:0003723">
    <property type="term" value="F:RNA binding"/>
    <property type="evidence" value="ECO:0007669"/>
    <property type="project" value="UniProtKB-KW"/>
</dbReference>
<evidence type="ECO:0000259" key="7">
    <source>
        <dbReference type="SMART" id="SM00849"/>
    </source>
</evidence>
<dbReference type="InterPro" id="IPR001279">
    <property type="entry name" value="Metallo-B-lactamas"/>
</dbReference>
<dbReference type="Gene3D" id="3.60.15.10">
    <property type="entry name" value="Ribonuclease Z/Hydroxyacylglutathione hydrolase-like"/>
    <property type="match status" value="1"/>
</dbReference>
<evidence type="ECO:0000256" key="5">
    <source>
        <dbReference type="ARBA" id="ARBA00022839"/>
    </source>
</evidence>
<dbReference type="InterPro" id="IPR011108">
    <property type="entry name" value="RMMBL"/>
</dbReference>
<name>A0A849L6W1_9RHOB</name>
<reference evidence="8 9" key="1">
    <citation type="submission" date="2020-05" db="EMBL/GenBank/DDBJ databases">
        <title>Gimesia benthica sp. nov., a novel planctomycete isolated from a deep-sea water sample of the Northwest Indian Ocean.</title>
        <authorList>
            <person name="Wang J."/>
            <person name="Ruan C."/>
            <person name="Song L."/>
            <person name="Zhu Y."/>
            <person name="Li A."/>
            <person name="Zheng X."/>
            <person name="Wang L."/>
            <person name="Lu Z."/>
            <person name="Huang Y."/>
            <person name="Du W."/>
            <person name="Zhou Y."/>
            <person name="Huang L."/>
            <person name="Dai X."/>
        </authorList>
    </citation>
    <scope>NUCLEOTIDE SEQUENCE [LARGE SCALE GENOMIC DNA]</scope>
    <source>
        <strain evidence="8 9">YYQ-30</strain>
    </source>
</reference>
<evidence type="ECO:0000256" key="6">
    <source>
        <dbReference type="ARBA" id="ARBA00022884"/>
    </source>
</evidence>
<dbReference type="Pfam" id="PF07521">
    <property type="entry name" value="RMMBL"/>
    <property type="match status" value="1"/>
</dbReference>
<keyword evidence="4" id="KW-0862">Zinc</keyword>
<dbReference type="InterPro" id="IPR036866">
    <property type="entry name" value="RibonucZ/Hydroxyglut_hydro"/>
</dbReference>
<comment type="caution">
    <text evidence="8">The sequence shown here is derived from an EMBL/GenBank/DDBJ whole genome shotgun (WGS) entry which is preliminary data.</text>
</comment>
<dbReference type="GO" id="GO:0004527">
    <property type="term" value="F:exonuclease activity"/>
    <property type="evidence" value="ECO:0007669"/>
    <property type="project" value="UniProtKB-KW"/>
</dbReference>
<dbReference type="PANTHER" id="PTHR43694">
    <property type="entry name" value="RIBONUCLEASE J"/>
    <property type="match status" value="1"/>
</dbReference>
<keyword evidence="9" id="KW-1185">Reference proteome</keyword>
<gene>
    <name evidence="8" type="ORF">HMH01_15540</name>
</gene>